<feature type="transmembrane region" description="Helical" evidence="1">
    <location>
        <begin position="27"/>
        <end position="46"/>
    </location>
</feature>
<gene>
    <name evidence="2" type="ORF">HNQ99_000916</name>
</gene>
<keyword evidence="1" id="KW-0812">Transmembrane</keyword>
<evidence type="ECO:0000256" key="1">
    <source>
        <dbReference type="SAM" id="Phobius"/>
    </source>
</evidence>
<keyword evidence="3" id="KW-1185">Reference proteome</keyword>
<keyword evidence="1" id="KW-0472">Membrane</keyword>
<dbReference type="EMBL" id="JACHOV010000003">
    <property type="protein sequence ID" value="MBB4640623.1"/>
    <property type="molecule type" value="Genomic_DNA"/>
</dbReference>
<sequence>MNDQKPDLDDPDYAAFAWGRYWRIMRWMGMVALLCVIVGVGLLWWWNGVPSVHMLIASAAGIGLTVLLTAALMGLVFLSSGTGHDEQIHHPLKGDKDIDD</sequence>
<reference evidence="2 3" key="1">
    <citation type="submission" date="2020-08" db="EMBL/GenBank/DDBJ databases">
        <title>Genomic Encyclopedia of Type Strains, Phase IV (KMG-IV): sequencing the most valuable type-strain genomes for metagenomic binning, comparative biology and taxonomic classification.</title>
        <authorList>
            <person name="Goeker M."/>
        </authorList>
    </citation>
    <scope>NUCLEOTIDE SEQUENCE [LARGE SCALE GENOMIC DNA]</scope>
    <source>
        <strain evidence="2 3">DSM 7465</strain>
    </source>
</reference>
<dbReference type="RefSeq" id="WP_184474470.1">
    <property type="nucleotide sequence ID" value="NZ_JACHOV010000003.1"/>
</dbReference>
<feature type="transmembrane region" description="Helical" evidence="1">
    <location>
        <begin position="52"/>
        <end position="78"/>
    </location>
</feature>
<evidence type="ECO:0000313" key="2">
    <source>
        <dbReference type="EMBL" id="MBB4640623.1"/>
    </source>
</evidence>
<dbReference type="AlphaFoldDB" id="A0A840HRU3"/>
<protein>
    <submittedName>
        <fullName evidence="2">Uncharacterized protein</fullName>
    </submittedName>
</protein>
<name>A0A840HRU3_9SPHN</name>
<dbReference type="Proteomes" id="UP000575068">
    <property type="component" value="Unassembled WGS sequence"/>
</dbReference>
<evidence type="ECO:0000313" key="3">
    <source>
        <dbReference type="Proteomes" id="UP000575068"/>
    </source>
</evidence>
<accession>A0A840HRU3</accession>
<keyword evidence="1" id="KW-1133">Transmembrane helix</keyword>
<proteinExistence type="predicted"/>
<comment type="caution">
    <text evidence="2">The sequence shown here is derived from an EMBL/GenBank/DDBJ whole genome shotgun (WGS) entry which is preliminary data.</text>
</comment>
<organism evidence="2 3">
    <name type="scientific">Rhizorhapis suberifaciens</name>
    <name type="common">corky root of lettuce</name>
    <dbReference type="NCBI Taxonomy" id="13656"/>
    <lineage>
        <taxon>Bacteria</taxon>
        <taxon>Pseudomonadati</taxon>
        <taxon>Pseudomonadota</taxon>
        <taxon>Alphaproteobacteria</taxon>
        <taxon>Sphingomonadales</taxon>
        <taxon>Sphingomonadaceae</taxon>
        <taxon>Rhizorhapis</taxon>
    </lineage>
</organism>